<dbReference type="Proteomes" id="UP001530315">
    <property type="component" value="Unassembled WGS sequence"/>
</dbReference>
<accession>A0ABD3MN25</accession>
<sequence length="175" mass="19707">MGNRSSSAPSSSSASVGEQDGGGGSGWYLSPELQAKINQDFDSHILQNEWDKYRASHLQRHHQRESSYSDREAEIRQRMESFRERARQVHGRLDDAIDASRAKLSDLEVQVGHEIDRLYDKFEGDKTTGLSSRGECLDVRAELSHCYNTLKDGGECQVFVQKLDRCVTEALRASS</sequence>
<feature type="compositionally biased region" description="Low complexity" evidence="1">
    <location>
        <begin position="1"/>
        <end position="15"/>
    </location>
</feature>
<proteinExistence type="predicted"/>
<feature type="region of interest" description="Disordered" evidence="1">
    <location>
        <begin position="1"/>
        <end position="29"/>
    </location>
</feature>
<gene>
    <name evidence="2" type="ORF">ACHAW5_008921</name>
</gene>
<dbReference type="EMBL" id="JALLAZ020001779">
    <property type="protein sequence ID" value="KAL3764324.1"/>
    <property type="molecule type" value="Genomic_DNA"/>
</dbReference>
<dbReference type="AlphaFoldDB" id="A0ABD3MN25"/>
<keyword evidence="3" id="KW-1185">Reference proteome</keyword>
<protein>
    <submittedName>
        <fullName evidence="2">Uncharacterized protein</fullName>
    </submittedName>
</protein>
<evidence type="ECO:0000313" key="2">
    <source>
        <dbReference type="EMBL" id="KAL3764324.1"/>
    </source>
</evidence>
<comment type="caution">
    <text evidence="2">The sequence shown here is derived from an EMBL/GenBank/DDBJ whole genome shotgun (WGS) entry which is preliminary data.</text>
</comment>
<name>A0ABD3MN25_9STRA</name>
<evidence type="ECO:0000313" key="3">
    <source>
        <dbReference type="Proteomes" id="UP001530315"/>
    </source>
</evidence>
<feature type="region of interest" description="Disordered" evidence="1">
    <location>
        <begin position="57"/>
        <end position="76"/>
    </location>
</feature>
<organism evidence="2 3">
    <name type="scientific">Stephanodiscus triporus</name>
    <dbReference type="NCBI Taxonomy" id="2934178"/>
    <lineage>
        <taxon>Eukaryota</taxon>
        <taxon>Sar</taxon>
        <taxon>Stramenopiles</taxon>
        <taxon>Ochrophyta</taxon>
        <taxon>Bacillariophyta</taxon>
        <taxon>Coscinodiscophyceae</taxon>
        <taxon>Thalassiosirophycidae</taxon>
        <taxon>Stephanodiscales</taxon>
        <taxon>Stephanodiscaceae</taxon>
        <taxon>Stephanodiscus</taxon>
    </lineage>
</organism>
<evidence type="ECO:0000256" key="1">
    <source>
        <dbReference type="SAM" id="MobiDB-lite"/>
    </source>
</evidence>
<feature type="compositionally biased region" description="Basic and acidic residues" evidence="1">
    <location>
        <begin position="64"/>
        <end position="76"/>
    </location>
</feature>
<reference evidence="2 3" key="1">
    <citation type="submission" date="2024-10" db="EMBL/GenBank/DDBJ databases">
        <title>Updated reference genomes for cyclostephanoid diatoms.</title>
        <authorList>
            <person name="Roberts W.R."/>
            <person name="Alverson A.J."/>
        </authorList>
    </citation>
    <scope>NUCLEOTIDE SEQUENCE [LARGE SCALE GENOMIC DNA]</scope>
    <source>
        <strain evidence="2 3">AJA276-08</strain>
    </source>
</reference>